<dbReference type="OMA" id="EWCLESC"/>
<protein>
    <submittedName>
        <fullName evidence="5">KLLA0C10318p</fullName>
    </submittedName>
</protein>
<dbReference type="Proteomes" id="UP000000598">
    <property type="component" value="Chromosome C"/>
</dbReference>
<dbReference type="eggNOG" id="KOG4356">
    <property type="taxonomic scope" value="Eukaryota"/>
</dbReference>
<dbReference type="Gene3D" id="2.60.40.4160">
    <property type="match status" value="1"/>
</dbReference>
<keyword evidence="2" id="KW-0175">Coiled coil</keyword>
<feature type="domain" description="PIH1 N-terminal" evidence="3">
    <location>
        <begin position="12"/>
        <end position="167"/>
    </location>
</feature>
<feature type="coiled-coil region" evidence="2">
    <location>
        <begin position="157"/>
        <end position="184"/>
    </location>
</feature>
<evidence type="ECO:0000313" key="6">
    <source>
        <dbReference type="Proteomes" id="UP000000598"/>
    </source>
</evidence>
<gene>
    <name evidence="5" type="ORF">KLLA0_C10318g</name>
</gene>
<comment type="similarity">
    <text evidence="1">Belongs to the PIH1 family.</text>
</comment>
<dbReference type="InterPro" id="IPR012981">
    <property type="entry name" value="PIH1_N"/>
</dbReference>
<dbReference type="PANTHER" id="PTHR22997:SF0">
    <property type="entry name" value="PIH1 DOMAIN-CONTAINING PROTEIN 1"/>
    <property type="match status" value="1"/>
</dbReference>
<dbReference type="FunCoup" id="Q6CTT0">
    <property type="interactions" value="90"/>
</dbReference>
<dbReference type="GO" id="GO:0005737">
    <property type="term" value="C:cytoplasm"/>
    <property type="evidence" value="ECO:0007669"/>
    <property type="project" value="TreeGrafter"/>
</dbReference>
<dbReference type="AlphaFoldDB" id="Q6CTT0"/>
<evidence type="ECO:0000256" key="2">
    <source>
        <dbReference type="SAM" id="Coils"/>
    </source>
</evidence>
<name>Q6CTT0_KLULA</name>
<dbReference type="EMBL" id="CR382123">
    <property type="protein sequence ID" value="CAH01510.1"/>
    <property type="molecule type" value="Genomic_DNA"/>
</dbReference>
<dbReference type="GO" id="GO:0000492">
    <property type="term" value="P:box C/D snoRNP assembly"/>
    <property type="evidence" value="ECO:0007669"/>
    <property type="project" value="TreeGrafter"/>
</dbReference>
<dbReference type="InParanoid" id="Q6CTT0"/>
<dbReference type="GO" id="GO:1990904">
    <property type="term" value="C:ribonucleoprotein complex"/>
    <property type="evidence" value="ECO:0007669"/>
    <property type="project" value="TreeGrafter"/>
</dbReference>
<accession>Q6CTT0</accession>
<sequence>MSFLLRPLNDSSSNNSNNVIRISPEPCFVVKSKVINPGTTSLSSNAKIFINICHNDQIPLPEIDFNPAIVYPLIINNQWEIPIVTSSIREDVDKKGNVCYVSDCCINTKCVSWIQHDLQLREIVVEWCLESCELRAELEISRDNISFPKLKKKGDTIPELEILREDLTENYEETINDLVNREQKEPVSIIEKRRDFLAEDEPSTGELPPLIPIDQSSRRKPLIEEIEDLSLHETKKPKVEEIQKKSISYELSMGKPKDTSEFLLKIEVTSELNSSLDYNIKYDAKSNKLIIKNTNLGIYPEKKLKVPLPDIFNNPPKLECFFVKPERRLIIFL</sequence>
<evidence type="ECO:0000256" key="1">
    <source>
        <dbReference type="ARBA" id="ARBA00008511"/>
    </source>
</evidence>
<reference evidence="5 6" key="1">
    <citation type="journal article" date="2004" name="Nature">
        <title>Genome evolution in yeasts.</title>
        <authorList>
            <consortium name="Genolevures"/>
            <person name="Dujon B."/>
            <person name="Sherman D."/>
            <person name="Fischer G."/>
            <person name="Durrens P."/>
            <person name="Casaregola S."/>
            <person name="Lafontaine I."/>
            <person name="de Montigny J."/>
            <person name="Marck C."/>
            <person name="Neuveglise C."/>
            <person name="Talla E."/>
            <person name="Goffard N."/>
            <person name="Frangeul L."/>
            <person name="Aigle M."/>
            <person name="Anthouard V."/>
            <person name="Babour A."/>
            <person name="Barbe V."/>
            <person name="Barnay S."/>
            <person name="Blanchin S."/>
            <person name="Beckerich J.M."/>
            <person name="Beyne E."/>
            <person name="Bleykasten C."/>
            <person name="Boisrame A."/>
            <person name="Boyer J."/>
            <person name="Cattolico L."/>
            <person name="Confanioleri F."/>
            <person name="de Daruvar A."/>
            <person name="Despons L."/>
            <person name="Fabre E."/>
            <person name="Fairhead C."/>
            <person name="Ferry-Dumazet H."/>
            <person name="Groppi A."/>
            <person name="Hantraye F."/>
            <person name="Hennequin C."/>
            <person name="Jauniaux N."/>
            <person name="Joyet P."/>
            <person name="Kachouri R."/>
            <person name="Kerrest A."/>
            <person name="Koszul R."/>
            <person name="Lemaire M."/>
            <person name="Lesur I."/>
            <person name="Ma L."/>
            <person name="Muller H."/>
            <person name="Nicaud J.M."/>
            <person name="Nikolski M."/>
            <person name="Oztas S."/>
            <person name="Ozier-Kalogeropoulos O."/>
            <person name="Pellenz S."/>
            <person name="Potier S."/>
            <person name="Richard G.F."/>
            <person name="Straub M.L."/>
            <person name="Suleau A."/>
            <person name="Swennene D."/>
            <person name="Tekaia F."/>
            <person name="Wesolowski-Louvel M."/>
            <person name="Westhof E."/>
            <person name="Wirth B."/>
            <person name="Zeniou-Meyer M."/>
            <person name="Zivanovic I."/>
            <person name="Bolotin-Fukuhara M."/>
            <person name="Thierry A."/>
            <person name="Bouchier C."/>
            <person name="Caudron B."/>
            <person name="Scarpelli C."/>
            <person name="Gaillardin C."/>
            <person name="Weissenbach J."/>
            <person name="Wincker P."/>
            <person name="Souciet J.L."/>
        </authorList>
    </citation>
    <scope>NUCLEOTIDE SEQUENCE [LARGE SCALE GENOMIC DNA]</scope>
    <source>
        <strain evidence="6">ATCC 8585 / CBS 2359 / DSM 70799 / NBRC 1267 / NRRL Y-1140 / WM37</strain>
    </source>
</reference>
<dbReference type="Pfam" id="PF08190">
    <property type="entry name" value="PIH1"/>
    <property type="match status" value="1"/>
</dbReference>
<evidence type="ECO:0000313" key="5">
    <source>
        <dbReference type="EMBL" id="CAH01510.1"/>
    </source>
</evidence>
<dbReference type="InterPro" id="IPR050734">
    <property type="entry name" value="PIH1/Kintoun_subfamily"/>
</dbReference>
<dbReference type="KEGG" id="kla:KLLA0_C10318g"/>
<dbReference type="HOGENOM" id="CLU_072113_0_0_1"/>
<feature type="domain" description="Pih1 Ascomycota CS" evidence="4">
    <location>
        <begin position="247"/>
        <end position="333"/>
    </location>
</feature>
<organism evidence="5 6">
    <name type="scientific">Kluyveromyces lactis (strain ATCC 8585 / CBS 2359 / DSM 70799 / NBRC 1267 / NRRL Y-1140 / WM37)</name>
    <name type="common">Yeast</name>
    <name type="synonym">Candida sphaerica</name>
    <dbReference type="NCBI Taxonomy" id="284590"/>
    <lineage>
        <taxon>Eukaryota</taxon>
        <taxon>Fungi</taxon>
        <taxon>Dikarya</taxon>
        <taxon>Ascomycota</taxon>
        <taxon>Saccharomycotina</taxon>
        <taxon>Saccharomycetes</taxon>
        <taxon>Saccharomycetales</taxon>
        <taxon>Saccharomycetaceae</taxon>
        <taxon>Kluyveromyces</taxon>
    </lineage>
</organism>
<dbReference type="InterPro" id="IPR041441">
    <property type="entry name" value="Pih1_CS_Ascomycota"/>
</dbReference>
<proteinExistence type="inferred from homology"/>
<dbReference type="STRING" id="284590.Q6CTT0"/>
<evidence type="ECO:0000259" key="3">
    <source>
        <dbReference type="Pfam" id="PF08190"/>
    </source>
</evidence>
<dbReference type="GO" id="GO:0097255">
    <property type="term" value="C:R2TP complex"/>
    <property type="evidence" value="ECO:0007669"/>
    <property type="project" value="TreeGrafter"/>
</dbReference>
<dbReference type="PANTHER" id="PTHR22997">
    <property type="entry name" value="PIH1 DOMAIN-CONTAINING PROTEIN 1"/>
    <property type="match status" value="1"/>
</dbReference>
<dbReference type="PaxDb" id="284590-Q6CTT0"/>
<evidence type="ECO:0000259" key="4">
    <source>
        <dbReference type="Pfam" id="PF18482"/>
    </source>
</evidence>
<keyword evidence="6" id="KW-1185">Reference proteome</keyword>
<dbReference type="Pfam" id="PF18482">
    <property type="entry name" value="Pih1_fungal_CS"/>
    <property type="match status" value="1"/>
</dbReference>
<dbReference type="GO" id="GO:0006364">
    <property type="term" value="P:rRNA processing"/>
    <property type="evidence" value="ECO:0007669"/>
    <property type="project" value="TreeGrafter"/>
</dbReference>